<dbReference type="SUPFAM" id="SSF52540">
    <property type="entry name" value="P-loop containing nucleoside triphosphate hydrolases"/>
    <property type="match status" value="1"/>
</dbReference>
<dbReference type="Pfam" id="PF00009">
    <property type="entry name" value="GTP_EFTU"/>
    <property type="match status" value="1"/>
</dbReference>
<dbReference type="GO" id="GO:0032790">
    <property type="term" value="P:ribosome disassembly"/>
    <property type="evidence" value="ECO:0007669"/>
    <property type="project" value="TreeGrafter"/>
</dbReference>
<dbReference type="Pfam" id="PF03764">
    <property type="entry name" value="EFG_IV"/>
    <property type="match status" value="1"/>
</dbReference>
<dbReference type="RefSeq" id="WP_263071967.1">
    <property type="nucleotide sequence ID" value="NZ_JAOUSF010000002.1"/>
</dbReference>
<dbReference type="Gene3D" id="3.30.230.10">
    <property type="match status" value="1"/>
</dbReference>
<dbReference type="InterPro" id="IPR000640">
    <property type="entry name" value="EFG_V-like"/>
</dbReference>
<evidence type="ECO:0000259" key="6">
    <source>
        <dbReference type="PROSITE" id="PS51722"/>
    </source>
</evidence>
<dbReference type="SUPFAM" id="SSF54980">
    <property type="entry name" value="EF-G C-terminal domain-like"/>
    <property type="match status" value="2"/>
</dbReference>
<dbReference type="InterPro" id="IPR035647">
    <property type="entry name" value="EFG_III/V"/>
</dbReference>
<dbReference type="SMART" id="SM00889">
    <property type="entry name" value="EFG_IV"/>
    <property type="match status" value="1"/>
</dbReference>
<evidence type="ECO:0000256" key="5">
    <source>
        <dbReference type="ARBA" id="ARBA00023251"/>
    </source>
</evidence>
<evidence type="ECO:0000313" key="7">
    <source>
        <dbReference type="EMBL" id="MCU9612756.1"/>
    </source>
</evidence>
<accession>A0AAE3ISR4</accession>
<dbReference type="CDD" id="cd03711">
    <property type="entry name" value="Tet_C"/>
    <property type="match status" value="1"/>
</dbReference>
<dbReference type="InterPro" id="IPR005225">
    <property type="entry name" value="Small_GTP-bd"/>
</dbReference>
<dbReference type="Gene3D" id="3.30.70.240">
    <property type="match status" value="1"/>
</dbReference>
<dbReference type="PRINTS" id="PR01037">
    <property type="entry name" value="TCRTETOQM"/>
</dbReference>
<dbReference type="NCBIfam" id="TIGR00231">
    <property type="entry name" value="small_GTP"/>
    <property type="match status" value="1"/>
</dbReference>
<dbReference type="PRINTS" id="PR00315">
    <property type="entry name" value="ELONGATNFCT"/>
</dbReference>
<dbReference type="InterPro" id="IPR005517">
    <property type="entry name" value="Transl_elong_EFG/EF2_IV"/>
</dbReference>
<dbReference type="Pfam" id="PF14492">
    <property type="entry name" value="EFG_III"/>
    <property type="match status" value="1"/>
</dbReference>
<dbReference type="Gene3D" id="2.40.30.10">
    <property type="entry name" value="Translation factors"/>
    <property type="match status" value="1"/>
</dbReference>
<keyword evidence="2" id="KW-0547">Nucleotide-binding</keyword>
<keyword evidence="5" id="KW-0046">Antibiotic resistance</keyword>
<dbReference type="GO" id="GO:0046677">
    <property type="term" value="P:response to antibiotic"/>
    <property type="evidence" value="ECO:0007669"/>
    <property type="project" value="UniProtKB-KW"/>
</dbReference>
<dbReference type="GO" id="GO:0003924">
    <property type="term" value="F:GTPase activity"/>
    <property type="evidence" value="ECO:0007669"/>
    <property type="project" value="InterPro"/>
</dbReference>
<dbReference type="InterPro" id="IPR035650">
    <property type="entry name" value="Tet_C"/>
</dbReference>
<gene>
    <name evidence="7" type="ORF">OEV98_04240</name>
</gene>
<dbReference type="SUPFAM" id="SSF50447">
    <property type="entry name" value="Translation proteins"/>
    <property type="match status" value="1"/>
</dbReference>
<evidence type="ECO:0000313" key="8">
    <source>
        <dbReference type="Proteomes" id="UP001209318"/>
    </source>
</evidence>
<evidence type="ECO:0000256" key="2">
    <source>
        <dbReference type="ARBA" id="ARBA00022741"/>
    </source>
</evidence>
<proteinExistence type="predicted"/>
<protein>
    <submittedName>
        <fullName evidence="7">TetM/TetW/TetO/TetS family tetracycline resistance ribosomal protection protein</fullName>
    </submittedName>
</protein>
<evidence type="ECO:0000256" key="1">
    <source>
        <dbReference type="ARBA" id="ARBA00003987"/>
    </source>
</evidence>
<dbReference type="InterPro" id="IPR000795">
    <property type="entry name" value="T_Tr_GTP-bd_dom"/>
</dbReference>
<comment type="function">
    <text evidence="1">Abolishes the inhibitory effect of tetracyclin on protein synthesis by a non-covalent modification of the ribosomes.</text>
</comment>
<dbReference type="InterPro" id="IPR009000">
    <property type="entry name" value="Transl_B-barrel_sf"/>
</dbReference>
<dbReference type="Gene3D" id="3.40.50.300">
    <property type="entry name" value="P-loop containing nucleotide triphosphate hydrolases"/>
    <property type="match status" value="1"/>
</dbReference>
<dbReference type="GO" id="GO:0006412">
    <property type="term" value="P:translation"/>
    <property type="evidence" value="ECO:0007669"/>
    <property type="project" value="UniProtKB-KW"/>
</dbReference>
<organism evidence="7 8">
    <name type="scientific">Perspicuibacillus lycopersici</name>
    <dbReference type="NCBI Taxonomy" id="1325689"/>
    <lineage>
        <taxon>Bacteria</taxon>
        <taxon>Bacillati</taxon>
        <taxon>Bacillota</taxon>
        <taxon>Bacilli</taxon>
        <taxon>Bacillales</taxon>
        <taxon>Bacillaceae</taxon>
        <taxon>Perspicuibacillus</taxon>
    </lineage>
</organism>
<evidence type="ECO:0000256" key="3">
    <source>
        <dbReference type="ARBA" id="ARBA00022917"/>
    </source>
</evidence>
<dbReference type="InterPro" id="IPR027417">
    <property type="entry name" value="P-loop_NTPase"/>
</dbReference>
<dbReference type="InterPro" id="IPR014721">
    <property type="entry name" value="Ribsml_uS5_D2-typ_fold_subgr"/>
</dbReference>
<dbReference type="PROSITE" id="PS51722">
    <property type="entry name" value="G_TR_2"/>
    <property type="match status" value="1"/>
</dbReference>
<dbReference type="Pfam" id="PF00679">
    <property type="entry name" value="EFG_C"/>
    <property type="match status" value="1"/>
</dbReference>
<dbReference type="PANTHER" id="PTHR43261">
    <property type="entry name" value="TRANSLATION ELONGATION FACTOR G-RELATED"/>
    <property type="match status" value="1"/>
</dbReference>
<keyword evidence="4" id="KW-0342">GTP-binding</keyword>
<dbReference type="SMART" id="SM00838">
    <property type="entry name" value="EFG_C"/>
    <property type="match status" value="1"/>
</dbReference>
<feature type="domain" description="Tr-type G" evidence="6">
    <location>
        <begin position="1"/>
        <end position="234"/>
    </location>
</feature>
<dbReference type="Proteomes" id="UP001209318">
    <property type="component" value="Unassembled WGS sequence"/>
</dbReference>
<comment type="caution">
    <text evidence="7">The sequence shown here is derived from an EMBL/GenBank/DDBJ whole genome shotgun (WGS) entry which is preliminary data.</text>
</comment>
<dbReference type="PANTHER" id="PTHR43261:SF1">
    <property type="entry name" value="RIBOSOME-RELEASING FACTOR 2, MITOCHONDRIAL"/>
    <property type="match status" value="1"/>
</dbReference>
<name>A0AAE3ISR4_9BACI</name>
<dbReference type="InterPro" id="IPR041095">
    <property type="entry name" value="EFG_II"/>
</dbReference>
<evidence type="ECO:0000256" key="4">
    <source>
        <dbReference type="ARBA" id="ARBA00023134"/>
    </source>
</evidence>
<dbReference type="InterPro" id="IPR053905">
    <property type="entry name" value="EF-G-like_DII"/>
</dbReference>
<dbReference type="InterPro" id="IPR020568">
    <property type="entry name" value="Ribosomal_Su5_D2-typ_SF"/>
</dbReference>
<sequence length="650" mass="73368">MNKTIGILAHVDAGKTTFSEQLLYHTHTIKQVGRVDHQNTFLDSHTIEKQRGITVFSDQAMFTFGSSNYFLIDTPGHVDFSPEMERAIQVMDYAILVISAVEGIEGHTETVWELLRKHQIPTFFFINKMDRTGADKLKVIEEIKENLTENVMDITGALIDGVMKEDLIEFLAEQQEDLLEHYLTDGYEKEKWLQAMQQLIASCQLYPITSGSALHNQGIQNFLDSFDCLTKTAYRSDMSFSGKVYKIRFDQSGTRVTFIKALSGKLKVREELNYGSSGNQVIEKVTQIRLYNGNKHQTVEEVVAGELFAVTGLSNATVGDGVGSIETSATFAMIPTLTSKVVFESAVPMKEALRIFNILDAEDPSLNVTWNEQLQEIHIHVMGTIQLEVLKQMVEERFQLQISFEQPKILYKETMDTSVIGYGHFEPLRHYAEVHLKMEPAKRNSGIHFTSECHTDDLPVGLQSLIGQHIFERPHHGLLTGSPLTDVKFTLLTGRSHNKHTHGGDFREATFRALRQGLEKANNRLLEPYYSYKIKVDLEQMGRVLTDIQAAYGKYDSPKIDGNKAILTGIVPVATFLNYHSILASFTQGKGTLRLSFAGYFDCHNEAEVIDRIGYQKDADPNYTSSSMFCAKGQSFSVPWDEAEKKMHCL</sequence>
<dbReference type="EMBL" id="JAOUSF010000002">
    <property type="protein sequence ID" value="MCU9612756.1"/>
    <property type="molecule type" value="Genomic_DNA"/>
</dbReference>
<dbReference type="SUPFAM" id="SSF54211">
    <property type="entry name" value="Ribosomal protein S5 domain 2-like"/>
    <property type="match status" value="1"/>
</dbReference>
<dbReference type="GO" id="GO:0005525">
    <property type="term" value="F:GTP binding"/>
    <property type="evidence" value="ECO:0007669"/>
    <property type="project" value="UniProtKB-KW"/>
</dbReference>
<reference evidence="7" key="1">
    <citation type="submission" date="2022-10" db="EMBL/GenBank/DDBJ databases">
        <title>Description of Fervidibacillus gen. nov. in the family Fervidibacillaceae fam. nov. with two species, Fervidibacillus albus sp. nov., and Fervidibacillus halotolerans sp. nov., isolated from tidal flat sediments.</title>
        <authorList>
            <person name="Kwon K.K."/>
            <person name="Yang S.-H."/>
        </authorList>
    </citation>
    <scope>NUCLEOTIDE SEQUENCE</scope>
    <source>
        <strain evidence="7">JCM 19140</strain>
    </source>
</reference>
<dbReference type="Pfam" id="PF22042">
    <property type="entry name" value="EF-G_D2"/>
    <property type="match status" value="1"/>
</dbReference>
<dbReference type="Gene3D" id="3.30.70.870">
    <property type="entry name" value="Elongation Factor G (Translational Gtpase), domain 3"/>
    <property type="match status" value="1"/>
</dbReference>
<dbReference type="AlphaFoldDB" id="A0AAE3ISR4"/>
<keyword evidence="8" id="KW-1185">Reference proteome</keyword>
<keyword evidence="3" id="KW-0648">Protein biosynthesis</keyword>